<evidence type="ECO:0000313" key="2">
    <source>
        <dbReference type="EMBL" id="OCL06930.1"/>
    </source>
</evidence>
<dbReference type="AlphaFoldDB" id="A0A8E2EYE1"/>
<sequence length="211" mass="24408">MPSFFTDRNRNYSWPPAIHTLSISPDDDNLPDIDEDPFAHFLTPINEEDDPYNSLSFSAGIIATDSQPSSKASKFKATVAKKWARYVARHHEELHERYHEEAVDDDEDFIMELDDARLIEIPHRRSMLSQDKPEPTRGRAQELFSPSVRRRRGRASRTLSGHRHSWREPSPDLFTVMETEEVEPASSKVKTKDSAERRRSNVGEYVEKSKL</sequence>
<evidence type="ECO:0000313" key="3">
    <source>
        <dbReference type="Proteomes" id="UP000250140"/>
    </source>
</evidence>
<gene>
    <name evidence="2" type="ORF">AOQ84DRAFT_365385</name>
</gene>
<evidence type="ECO:0000256" key="1">
    <source>
        <dbReference type="SAM" id="MobiDB-lite"/>
    </source>
</evidence>
<proteinExistence type="predicted"/>
<dbReference type="OrthoDB" id="3439027at2759"/>
<organism evidence="2 3">
    <name type="scientific">Glonium stellatum</name>
    <dbReference type="NCBI Taxonomy" id="574774"/>
    <lineage>
        <taxon>Eukaryota</taxon>
        <taxon>Fungi</taxon>
        <taxon>Dikarya</taxon>
        <taxon>Ascomycota</taxon>
        <taxon>Pezizomycotina</taxon>
        <taxon>Dothideomycetes</taxon>
        <taxon>Pleosporomycetidae</taxon>
        <taxon>Gloniales</taxon>
        <taxon>Gloniaceae</taxon>
        <taxon>Glonium</taxon>
    </lineage>
</organism>
<dbReference type="Proteomes" id="UP000250140">
    <property type="component" value="Unassembled WGS sequence"/>
</dbReference>
<feature type="region of interest" description="Disordered" evidence="1">
    <location>
        <begin position="147"/>
        <end position="211"/>
    </location>
</feature>
<feature type="compositionally biased region" description="Basic and acidic residues" evidence="1">
    <location>
        <begin position="190"/>
        <end position="211"/>
    </location>
</feature>
<name>A0A8E2EYE1_9PEZI</name>
<dbReference type="EMBL" id="KV749959">
    <property type="protein sequence ID" value="OCL06930.1"/>
    <property type="molecule type" value="Genomic_DNA"/>
</dbReference>
<reference evidence="2 3" key="1">
    <citation type="journal article" date="2016" name="Nat. Commun.">
        <title>Ectomycorrhizal ecology is imprinted in the genome of the dominant symbiotic fungus Cenococcum geophilum.</title>
        <authorList>
            <consortium name="DOE Joint Genome Institute"/>
            <person name="Peter M."/>
            <person name="Kohler A."/>
            <person name="Ohm R.A."/>
            <person name="Kuo A."/>
            <person name="Krutzmann J."/>
            <person name="Morin E."/>
            <person name="Arend M."/>
            <person name="Barry K.W."/>
            <person name="Binder M."/>
            <person name="Choi C."/>
            <person name="Clum A."/>
            <person name="Copeland A."/>
            <person name="Grisel N."/>
            <person name="Haridas S."/>
            <person name="Kipfer T."/>
            <person name="LaButti K."/>
            <person name="Lindquist E."/>
            <person name="Lipzen A."/>
            <person name="Maire R."/>
            <person name="Meier B."/>
            <person name="Mihaltcheva S."/>
            <person name="Molinier V."/>
            <person name="Murat C."/>
            <person name="Poggeler S."/>
            <person name="Quandt C.A."/>
            <person name="Sperisen C."/>
            <person name="Tritt A."/>
            <person name="Tisserant E."/>
            <person name="Crous P.W."/>
            <person name="Henrissat B."/>
            <person name="Nehls U."/>
            <person name="Egli S."/>
            <person name="Spatafora J.W."/>
            <person name="Grigoriev I.V."/>
            <person name="Martin F.M."/>
        </authorList>
    </citation>
    <scope>NUCLEOTIDE SEQUENCE [LARGE SCALE GENOMIC DNA]</scope>
    <source>
        <strain evidence="2 3">CBS 207.34</strain>
    </source>
</reference>
<accession>A0A8E2EYE1</accession>
<protein>
    <submittedName>
        <fullName evidence="2">Uncharacterized protein</fullName>
    </submittedName>
</protein>
<keyword evidence="3" id="KW-1185">Reference proteome</keyword>
<feature type="compositionally biased region" description="Basic residues" evidence="1">
    <location>
        <begin position="148"/>
        <end position="165"/>
    </location>
</feature>